<evidence type="ECO:0000313" key="4">
    <source>
        <dbReference type="Proteomes" id="UP000823918"/>
    </source>
</evidence>
<keyword evidence="1" id="KW-0175">Coiled coil</keyword>
<gene>
    <name evidence="3" type="ORF">H9698_10515</name>
</gene>
<dbReference type="Proteomes" id="UP000823918">
    <property type="component" value="Unassembled WGS sequence"/>
</dbReference>
<accession>A0A9D2Q803</accession>
<sequence>MDEKELEKLGLSAEQVKAVCELHAAEMQKQSQTISTLEAEKGQLETQLGEANKTLQGYDPEWKAKAEQAQKDAESKVNALRRDFAAKECAAALHFSSESAKRAFLADFAAKELPLQDGKFLGFDDYVKAYRESDPAAFRQEEDQPPPPRFSSSTPGVHSEGTLKDQANAAIRAAFGVQS</sequence>
<feature type="coiled-coil region" evidence="1">
    <location>
        <begin position="27"/>
        <end position="83"/>
    </location>
</feature>
<name>A0A9D2Q803_9FIRM</name>
<organism evidence="3 4">
    <name type="scientific">Candidatus Ruthenibacterium merdavium</name>
    <dbReference type="NCBI Taxonomy" id="2838752"/>
    <lineage>
        <taxon>Bacteria</taxon>
        <taxon>Bacillati</taxon>
        <taxon>Bacillota</taxon>
        <taxon>Clostridia</taxon>
        <taxon>Eubacteriales</taxon>
        <taxon>Oscillospiraceae</taxon>
        <taxon>Ruthenibacterium</taxon>
    </lineage>
</organism>
<feature type="region of interest" description="Disordered" evidence="2">
    <location>
        <begin position="134"/>
        <end position="163"/>
    </location>
</feature>
<evidence type="ECO:0000256" key="2">
    <source>
        <dbReference type="SAM" id="MobiDB-lite"/>
    </source>
</evidence>
<proteinExistence type="predicted"/>
<dbReference type="Pfam" id="PF06810">
    <property type="entry name" value="Phage_scaffold"/>
    <property type="match status" value="1"/>
</dbReference>
<reference evidence="3" key="1">
    <citation type="journal article" date="2021" name="PeerJ">
        <title>Extensive microbial diversity within the chicken gut microbiome revealed by metagenomics and culture.</title>
        <authorList>
            <person name="Gilroy R."/>
            <person name="Ravi A."/>
            <person name="Getino M."/>
            <person name="Pursley I."/>
            <person name="Horton D.L."/>
            <person name="Alikhan N.F."/>
            <person name="Baker D."/>
            <person name="Gharbi K."/>
            <person name="Hall N."/>
            <person name="Watson M."/>
            <person name="Adriaenssens E.M."/>
            <person name="Foster-Nyarko E."/>
            <person name="Jarju S."/>
            <person name="Secka A."/>
            <person name="Antonio M."/>
            <person name="Oren A."/>
            <person name="Chaudhuri R.R."/>
            <person name="La Ragione R."/>
            <person name="Hildebrand F."/>
            <person name="Pallen M.J."/>
        </authorList>
    </citation>
    <scope>NUCLEOTIDE SEQUENCE</scope>
    <source>
        <strain evidence="3">5933</strain>
    </source>
</reference>
<dbReference type="InterPro" id="IPR009636">
    <property type="entry name" value="SCAF"/>
</dbReference>
<dbReference type="AlphaFoldDB" id="A0A9D2Q803"/>
<reference evidence="3" key="2">
    <citation type="submission" date="2021-04" db="EMBL/GenBank/DDBJ databases">
        <authorList>
            <person name="Gilroy R."/>
        </authorList>
    </citation>
    <scope>NUCLEOTIDE SEQUENCE</scope>
    <source>
        <strain evidence="3">5933</strain>
    </source>
</reference>
<evidence type="ECO:0000256" key="1">
    <source>
        <dbReference type="SAM" id="Coils"/>
    </source>
</evidence>
<evidence type="ECO:0000313" key="3">
    <source>
        <dbReference type="EMBL" id="HJC73206.1"/>
    </source>
</evidence>
<comment type="caution">
    <text evidence="3">The sequence shown here is derived from an EMBL/GenBank/DDBJ whole genome shotgun (WGS) entry which is preliminary data.</text>
</comment>
<dbReference type="EMBL" id="DWWA01000053">
    <property type="protein sequence ID" value="HJC73206.1"/>
    <property type="molecule type" value="Genomic_DNA"/>
</dbReference>
<protein>
    <submittedName>
        <fullName evidence="3">Phage scaffolding protein</fullName>
    </submittedName>
</protein>